<protein>
    <submittedName>
        <fullName evidence="1">Uncharacterized protein</fullName>
    </submittedName>
</protein>
<dbReference type="Proteomes" id="UP001162162">
    <property type="component" value="Unassembled WGS sequence"/>
</dbReference>
<comment type="caution">
    <text evidence="1">The sequence shown here is derived from an EMBL/GenBank/DDBJ whole genome shotgun (WGS) entry which is preliminary data.</text>
</comment>
<sequence length="112" mass="12905">MGMYKNVDSVELNNVTDIRTPHDEVPLNIAFLQTKRHSLGNFVSNKNDVYNYGLLMENSRKNIRQSNVKLLPTLDLTLGQLKQALSKFLHGKDNVKKRHLRSVPVYFMEAAY</sequence>
<dbReference type="AlphaFoldDB" id="A0AAV8XMY9"/>
<evidence type="ECO:0000313" key="1">
    <source>
        <dbReference type="EMBL" id="KAJ8940392.1"/>
    </source>
</evidence>
<gene>
    <name evidence="1" type="ORF">NQ318_009823</name>
</gene>
<reference evidence="1" key="1">
    <citation type="journal article" date="2023" name="Insect Mol. Biol.">
        <title>Genome sequencing provides insights into the evolution of gene families encoding plant cell wall-degrading enzymes in longhorned beetles.</title>
        <authorList>
            <person name="Shin N.R."/>
            <person name="Okamura Y."/>
            <person name="Kirsch R."/>
            <person name="Pauchet Y."/>
        </authorList>
    </citation>
    <scope>NUCLEOTIDE SEQUENCE</scope>
    <source>
        <strain evidence="1">AMC_N1</strain>
    </source>
</reference>
<accession>A0AAV8XMY9</accession>
<name>A0AAV8XMY9_9CUCU</name>
<keyword evidence="2" id="KW-1185">Reference proteome</keyword>
<dbReference type="EMBL" id="JAPWTK010000434">
    <property type="protein sequence ID" value="KAJ8940392.1"/>
    <property type="molecule type" value="Genomic_DNA"/>
</dbReference>
<evidence type="ECO:0000313" key="2">
    <source>
        <dbReference type="Proteomes" id="UP001162162"/>
    </source>
</evidence>
<proteinExistence type="predicted"/>
<organism evidence="1 2">
    <name type="scientific">Aromia moschata</name>
    <dbReference type="NCBI Taxonomy" id="1265417"/>
    <lineage>
        <taxon>Eukaryota</taxon>
        <taxon>Metazoa</taxon>
        <taxon>Ecdysozoa</taxon>
        <taxon>Arthropoda</taxon>
        <taxon>Hexapoda</taxon>
        <taxon>Insecta</taxon>
        <taxon>Pterygota</taxon>
        <taxon>Neoptera</taxon>
        <taxon>Endopterygota</taxon>
        <taxon>Coleoptera</taxon>
        <taxon>Polyphaga</taxon>
        <taxon>Cucujiformia</taxon>
        <taxon>Chrysomeloidea</taxon>
        <taxon>Cerambycidae</taxon>
        <taxon>Cerambycinae</taxon>
        <taxon>Callichromatini</taxon>
        <taxon>Aromia</taxon>
    </lineage>
</organism>